<dbReference type="Proteomes" id="UP000001511">
    <property type="component" value="Chromosome"/>
</dbReference>
<protein>
    <submittedName>
        <fullName evidence="1">Uncharacterized protein</fullName>
    </submittedName>
</protein>
<dbReference type="HOGENOM" id="CLU_2863319_0_0_3"/>
<sequence length="64" mass="7659">MLRLYMTRRGNLLNTKEPQLFNSWITLVGVSIPNRDYLKFQPDWITHVSDEFIVSIPIRGYFKE</sequence>
<reference evidence="1 2" key="1">
    <citation type="journal article" date="2010" name="PLoS ONE">
        <title>Genome erosion in a nitrogen-fixing vertically transmitted endosymbiotic multicellular cyanobacterium.</title>
        <authorList>
            <person name="Ran L."/>
            <person name="Larsson J."/>
            <person name="Vigil-Stenman T."/>
            <person name="Nylander J.A."/>
            <person name="Ininbergs K."/>
            <person name="Zheng W.W."/>
            <person name="Lapidus A."/>
            <person name="Lowry S."/>
            <person name="Haselkorn R."/>
            <person name="Bergman B."/>
        </authorList>
    </citation>
    <scope>NUCLEOTIDE SEQUENCE [LARGE SCALE GENOMIC DNA]</scope>
    <source>
        <strain evidence="1 2">0708</strain>
    </source>
</reference>
<proteinExistence type="predicted"/>
<name>D7E3S1_NOSA0</name>
<organism evidence="1 2">
    <name type="scientific">Nostoc azollae (strain 0708)</name>
    <name type="common">Anabaena azollae (strain 0708)</name>
    <dbReference type="NCBI Taxonomy" id="551115"/>
    <lineage>
        <taxon>Bacteria</taxon>
        <taxon>Bacillati</taxon>
        <taxon>Cyanobacteriota</taxon>
        <taxon>Cyanophyceae</taxon>
        <taxon>Nostocales</taxon>
        <taxon>Nostocaceae</taxon>
        <taxon>Trichormus</taxon>
    </lineage>
</organism>
<keyword evidence="2" id="KW-1185">Reference proteome</keyword>
<gene>
    <name evidence="1" type="ordered locus">Aazo_1321</name>
</gene>
<dbReference type="EMBL" id="CP002059">
    <property type="protein sequence ID" value="ADI63589.1"/>
    <property type="molecule type" value="Genomic_DNA"/>
</dbReference>
<evidence type="ECO:0000313" key="1">
    <source>
        <dbReference type="EMBL" id="ADI63589.1"/>
    </source>
</evidence>
<dbReference type="AlphaFoldDB" id="D7E3S1"/>
<dbReference type="KEGG" id="naz:Aazo_1321"/>
<accession>D7E3S1</accession>
<evidence type="ECO:0000313" key="2">
    <source>
        <dbReference type="Proteomes" id="UP000001511"/>
    </source>
</evidence>